<evidence type="ECO:0000313" key="2">
    <source>
        <dbReference type="Proteomes" id="UP000317199"/>
    </source>
</evidence>
<evidence type="ECO:0000313" key="1">
    <source>
        <dbReference type="EMBL" id="QDH71697.1"/>
    </source>
</evidence>
<dbReference type="EMBL" id="CP041242">
    <property type="protein sequence ID" value="QDH71697.1"/>
    <property type="molecule type" value="Genomic_DNA"/>
</dbReference>
<dbReference type="AlphaFoldDB" id="A0A514BWE2"/>
<dbReference type="Pfam" id="PF11306">
    <property type="entry name" value="DUF3108"/>
    <property type="match status" value="1"/>
</dbReference>
<dbReference type="InterPro" id="IPR021457">
    <property type="entry name" value="DUF3108"/>
</dbReference>
<proteinExistence type="predicted"/>
<organism evidence="1 2">
    <name type="scientific">Marilutibacter alkalisoli</name>
    <dbReference type="NCBI Taxonomy" id="2591633"/>
    <lineage>
        <taxon>Bacteria</taxon>
        <taxon>Pseudomonadati</taxon>
        <taxon>Pseudomonadota</taxon>
        <taxon>Gammaproteobacteria</taxon>
        <taxon>Lysobacterales</taxon>
        <taxon>Lysobacteraceae</taxon>
        <taxon>Marilutibacter</taxon>
    </lineage>
</organism>
<dbReference type="OrthoDB" id="6007799at2"/>
<keyword evidence="2" id="KW-1185">Reference proteome</keyword>
<gene>
    <name evidence="1" type="ORF">FKV23_03950</name>
</gene>
<reference evidence="1 2" key="1">
    <citation type="submission" date="2019-06" db="EMBL/GenBank/DDBJ databases">
        <title>Lysobacter alkalisoli sp. nov. isolated from saline-alkali soil.</title>
        <authorList>
            <person name="Sun J.-Q."/>
            <person name="Xu L."/>
        </authorList>
    </citation>
    <scope>NUCLEOTIDE SEQUENCE [LARGE SCALE GENOMIC DNA]</scope>
    <source>
        <strain evidence="1 2">SJ-36</strain>
    </source>
</reference>
<sequence length="253" mass="28054">MALSPAIAATQAPEAVPATTQTEVEAEATQALAPFMASYQVLNHGRALGEASLQVTELNAPHRWRVDLNMGGRGLLKLAGINAEQSTVFEDTASGFLPLSQSTLRKTLFTRKRSTGIYDWAAGQARWEGDLKEWRQRPVPLQHGDMSALLINLAVIRDAEPGRTLRYRFVDNGRAKAHIYHVAEELEGVRVGELSYNAMRVTRLPDEGDDDNAEDEERVVWVVKGVPTPVRMLQREGGEDTYDLRLVDYTGVQ</sequence>
<accession>A0A514BWE2</accession>
<protein>
    <submittedName>
        <fullName evidence="1">DUF3108 domain-containing protein</fullName>
    </submittedName>
</protein>
<name>A0A514BWE2_9GAMM</name>
<dbReference type="KEGG" id="lyj:FKV23_03950"/>
<dbReference type="Proteomes" id="UP000317199">
    <property type="component" value="Chromosome"/>
</dbReference>